<dbReference type="AlphaFoldDB" id="A0AAV9BHD9"/>
<organism evidence="1 2">
    <name type="scientific">Acorus gramineus</name>
    <name type="common">Dwarf sweet flag</name>
    <dbReference type="NCBI Taxonomy" id="55184"/>
    <lineage>
        <taxon>Eukaryota</taxon>
        <taxon>Viridiplantae</taxon>
        <taxon>Streptophyta</taxon>
        <taxon>Embryophyta</taxon>
        <taxon>Tracheophyta</taxon>
        <taxon>Spermatophyta</taxon>
        <taxon>Magnoliopsida</taxon>
        <taxon>Liliopsida</taxon>
        <taxon>Acoraceae</taxon>
        <taxon>Acorus</taxon>
    </lineage>
</organism>
<protein>
    <submittedName>
        <fullName evidence="1">Uncharacterized protein</fullName>
    </submittedName>
</protein>
<dbReference type="EMBL" id="JAUJYN010000003">
    <property type="protein sequence ID" value="KAK1275497.1"/>
    <property type="molecule type" value="Genomic_DNA"/>
</dbReference>
<comment type="caution">
    <text evidence="1">The sequence shown here is derived from an EMBL/GenBank/DDBJ whole genome shotgun (WGS) entry which is preliminary data.</text>
</comment>
<evidence type="ECO:0000313" key="1">
    <source>
        <dbReference type="EMBL" id="KAK1275497.1"/>
    </source>
</evidence>
<reference evidence="1" key="2">
    <citation type="submission" date="2023-06" db="EMBL/GenBank/DDBJ databases">
        <authorList>
            <person name="Ma L."/>
            <person name="Liu K.-W."/>
            <person name="Li Z."/>
            <person name="Hsiao Y.-Y."/>
            <person name="Qi Y."/>
            <person name="Fu T."/>
            <person name="Tang G."/>
            <person name="Zhang D."/>
            <person name="Sun W.-H."/>
            <person name="Liu D.-K."/>
            <person name="Li Y."/>
            <person name="Chen G.-Z."/>
            <person name="Liu X.-D."/>
            <person name="Liao X.-Y."/>
            <person name="Jiang Y.-T."/>
            <person name="Yu X."/>
            <person name="Hao Y."/>
            <person name="Huang J."/>
            <person name="Zhao X.-W."/>
            <person name="Ke S."/>
            <person name="Chen Y.-Y."/>
            <person name="Wu W.-L."/>
            <person name="Hsu J.-L."/>
            <person name="Lin Y.-F."/>
            <person name="Huang M.-D."/>
            <person name="Li C.-Y."/>
            <person name="Huang L."/>
            <person name="Wang Z.-W."/>
            <person name="Zhao X."/>
            <person name="Zhong W.-Y."/>
            <person name="Peng D.-H."/>
            <person name="Ahmad S."/>
            <person name="Lan S."/>
            <person name="Zhang J.-S."/>
            <person name="Tsai W.-C."/>
            <person name="Van De Peer Y."/>
            <person name="Liu Z.-J."/>
        </authorList>
    </citation>
    <scope>NUCLEOTIDE SEQUENCE</scope>
    <source>
        <strain evidence="1">SCP</strain>
        <tissue evidence="1">Leaves</tissue>
    </source>
</reference>
<keyword evidence="2" id="KW-1185">Reference proteome</keyword>
<name>A0AAV9BHD9_ACOGR</name>
<gene>
    <name evidence="1" type="ORF">QJS04_geneDACA011021</name>
</gene>
<sequence length="57" mass="6391">MGGGTMTAWSETMNGSQCDKWIEEVRKTVGYFKEIDKALVRSKPAPRDSCKVRGVRV</sequence>
<evidence type="ECO:0000313" key="2">
    <source>
        <dbReference type="Proteomes" id="UP001179952"/>
    </source>
</evidence>
<accession>A0AAV9BHD9</accession>
<proteinExistence type="predicted"/>
<reference evidence="1" key="1">
    <citation type="journal article" date="2023" name="Nat. Commun.">
        <title>Diploid and tetraploid genomes of Acorus and the evolution of monocots.</title>
        <authorList>
            <person name="Ma L."/>
            <person name="Liu K.W."/>
            <person name="Li Z."/>
            <person name="Hsiao Y.Y."/>
            <person name="Qi Y."/>
            <person name="Fu T."/>
            <person name="Tang G.D."/>
            <person name="Zhang D."/>
            <person name="Sun W.H."/>
            <person name="Liu D.K."/>
            <person name="Li Y."/>
            <person name="Chen G.Z."/>
            <person name="Liu X.D."/>
            <person name="Liao X.Y."/>
            <person name="Jiang Y.T."/>
            <person name="Yu X."/>
            <person name="Hao Y."/>
            <person name="Huang J."/>
            <person name="Zhao X.W."/>
            <person name="Ke S."/>
            <person name="Chen Y.Y."/>
            <person name="Wu W.L."/>
            <person name="Hsu J.L."/>
            <person name="Lin Y.F."/>
            <person name="Huang M.D."/>
            <person name="Li C.Y."/>
            <person name="Huang L."/>
            <person name="Wang Z.W."/>
            <person name="Zhao X."/>
            <person name="Zhong W.Y."/>
            <person name="Peng D.H."/>
            <person name="Ahmad S."/>
            <person name="Lan S."/>
            <person name="Zhang J.S."/>
            <person name="Tsai W.C."/>
            <person name="Van de Peer Y."/>
            <person name="Liu Z.J."/>
        </authorList>
    </citation>
    <scope>NUCLEOTIDE SEQUENCE</scope>
    <source>
        <strain evidence="1">SCP</strain>
    </source>
</reference>
<dbReference type="Proteomes" id="UP001179952">
    <property type="component" value="Unassembled WGS sequence"/>
</dbReference>